<dbReference type="AlphaFoldDB" id="A0AAP0ISV2"/>
<dbReference type="CDD" id="cd05904">
    <property type="entry name" value="4CL"/>
    <property type="match status" value="1"/>
</dbReference>
<keyword evidence="6" id="KW-1185">Reference proteome</keyword>
<dbReference type="GO" id="GO:0016405">
    <property type="term" value="F:CoA-ligase activity"/>
    <property type="evidence" value="ECO:0007669"/>
    <property type="project" value="TreeGrafter"/>
</dbReference>
<dbReference type="SUPFAM" id="SSF56801">
    <property type="entry name" value="Acetyl-CoA synthetase-like"/>
    <property type="match status" value="1"/>
</dbReference>
<organism evidence="5 6">
    <name type="scientific">Stephania cephalantha</name>
    <dbReference type="NCBI Taxonomy" id="152367"/>
    <lineage>
        <taxon>Eukaryota</taxon>
        <taxon>Viridiplantae</taxon>
        <taxon>Streptophyta</taxon>
        <taxon>Embryophyta</taxon>
        <taxon>Tracheophyta</taxon>
        <taxon>Spermatophyta</taxon>
        <taxon>Magnoliopsida</taxon>
        <taxon>Ranunculales</taxon>
        <taxon>Menispermaceae</taxon>
        <taxon>Menispermoideae</taxon>
        <taxon>Cissampelideae</taxon>
        <taxon>Stephania</taxon>
    </lineage>
</organism>
<dbReference type="InterPro" id="IPR020845">
    <property type="entry name" value="AMP-binding_CS"/>
</dbReference>
<dbReference type="Pfam" id="PF13193">
    <property type="entry name" value="AMP-binding_C"/>
    <property type="match status" value="1"/>
</dbReference>
<protein>
    <recommendedName>
        <fullName evidence="7">4-coumarate--CoA ligase</fullName>
    </recommendedName>
</protein>
<dbReference type="InterPro" id="IPR025110">
    <property type="entry name" value="AMP-bd_C"/>
</dbReference>
<name>A0AAP0ISV2_9MAGN</name>
<evidence type="ECO:0000256" key="1">
    <source>
        <dbReference type="ARBA" id="ARBA00006432"/>
    </source>
</evidence>
<proteinExistence type="inferred from homology"/>
<gene>
    <name evidence="5" type="ORF">Scep_018109</name>
</gene>
<dbReference type="Proteomes" id="UP001419268">
    <property type="component" value="Unassembled WGS sequence"/>
</dbReference>
<dbReference type="Pfam" id="PF00501">
    <property type="entry name" value="AMP-binding"/>
    <property type="match status" value="1"/>
</dbReference>
<sequence length="548" mass="59587">MAKPNQPSSSIDQKSGFCSATKIFHSLKPPILLPPEHQTLSVTDFAFSLSRTSPSPETAALIDSATANRLSYRDLGRRTETLASSLQSRLGLSRGDTAFVIAPSSVQLPILYLSLISIGVVISPANPSNTESEISRQIEICKPTIAFATSATARKLSSNRVATVLIDSAEFESTSEIGTDSVEVTQSDTAAILFSSGTTGPVKGVTLTYRNLVNVVLGAHTSRPRRESQQRVVLLTVPLFHGYGLSWLLKSLAVGESLVLLTEKFDALRTIRAVERFEITDMVLAPPALVAMTRVEDALMDGRDLRSLSRVVCGGAPIGMETVMRFKSRFPTVILAQGYGLTEAHGGVSLNLEGPSDNKRLESVGRLGSNVEAKIVDPDSGEGLPPRVRGELYIRGPMIMKGYIGDKEATMGTLDSEGWMRTGDLCYIDEEGYLFIVDRLKELIKYNGYQVPPVELEKLLISHPDIIDAAVIPYPDEEAGQVPMAFVVRCDQSNLNKAQVMDYVAKQVAPYKKIRRVSFVASIPKNPAGKILRRELVKLALSHSPSKL</sequence>
<feature type="domain" description="AMP-dependent synthetase/ligase" evidence="3">
    <location>
        <begin position="55"/>
        <end position="403"/>
    </location>
</feature>
<reference evidence="5 6" key="1">
    <citation type="submission" date="2024-01" db="EMBL/GenBank/DDBJ databases">
        <title>Genome assemblies of Stephania.</title>
        <authorList>
            <person name="Yang L."/>
        </authorList>
    </citation>
    <scope>NUCLEOTIDE SEQUENCE [LARGE SCALE GENOMIC DNA]</scope>
    <source>
        <strain evidence="5">JXDWG</strain>
        <tissue evidence="5">Leaf</tissue>
    </source>
</reference>
<evidence type="ECO:0000259" key="4">
    <source>
        <dbReference type="Pfam" id="PF13193"/>
    </source>
</evidence>
<dbReference type="EMBL" id="JBBNAG010000007">
    <property type="protein sequence ID" value="KAK9120016.1"/>
    <property type="molecule type" value="Genomic_DNA"/>
</dbReference>
<evidence type="ECO:0000313" key="6">
    <source>
        <dbReference type="Proteomes" id="UP001419268"/>
    </source>
</evidence>
<dbReference type="FunFam" id="3.30.300.30:FF:000007">
    <property type="entry name" value="4-coumarate--CoA ligase 2"/>
    <property type="match status" value="1"/>
</dbReference>
<comment type="caution">
    <text evidence="5">The sequence shown here is derived from an EMBL/GenBank/DDBJ whole genome shotgun (WGS) entry which is preliminary data.</text>
</comment>
<accession>A0AAP0ISV2</accession>
<dbReference type="Gene3D" id="3.40.50.12780">
    <property type="entry name" value="N-terminal domain of ligase-like"/>
    <property type="match status" value="1"/>
</dbReference>
<dbReference type="PROSITE" id="PS00455">
    <property type="entry name" value="AMP_BINDING"/>
    <property type="match status" value="1"/>
</dbReference>
<dbReference type="InterPro" id="IPR045851">
    <property type="entry name" value="AMP-bd_C_sf"/>
</dbReference>
<dbReference type="InterPro" id="IPR000873">
    <property type="entry name" value="AMP-dep_synth/lig_dom"/>
</dbReference>
<evidence type="ECO:0000256" key="2">
    <source>
        <dbReference type="ARBA" id="ARBA00022598"/>
    </source>
</evidence>
<feature type="domain" description="AMP-binding enzyme C-terminal" evidence="4">
    <location>
        <begin position="455"/>
        <end position="530"/>
    </location>
</feature>
<evidence type="ECO:0000259" key="3">
    <source>
        <dbReference type="Pfam" id="PF00501"/>
    </source>
</evidence>
<evidence type="ECO:0000313" key="5">
    <source>
        <dbReference type="EMBL" id="KAK9120016.1"/>
    </source>
</evidence>
<keyword evidence="2" id="KW-0436">Ligase</keyword>
<dbReference type="PANTHER" id="PTHR24096">
    <property type="entry name" value="LONG-CHAIN-FATTY-ACID--COA LIGASE"/>
    <property type="match status" value="1"/>
</dbReference>
<evidence type="ECO:0008006" key="7">
    <source>
        <dbReference type="Google" id="ProtNLM"/>
    </source>
</evidence>
<dbReference type="PANTHER" id="PTHR24096:SF251">
    <property type="entry name" value="4-COUMARATE--COA LIGASE-LIKE 9"/>
    <property type="match status" value="1"/>
</dbReference>
<comment type="similarity">
    <text evidence="1">Belongs to the ATP-dependent AMP-binding enzyme family.</text>
</comment>
<dbReference type="InterPro" id="IPR042099">
    <property type="entry name" value="ANL_N_sf"/>
</dbReference>
<dbReference type="Gene3D" id="3.30.300.30">
    <property type="match status" value="1"/>
</dbReference>